<reference evidence="8 9" key="1">
    <citation type="submission" date="2019-07" db="EMBL/GenBank/DDBJ databases">
        <title>Draft Genome Sequences of Bacteroides pyogenes Strains Isolated from the Uterus Holstein Dairy Cows with Metritis.</title>
        <authorList>
            <person name="Cunha F."/>
            <person name="Galvao K.N."/>
            <person name="Jeon S.J."/>
            <person name="Jeong K.C."/>
        </authorList>
    </citation>
    <scope>NUCLEOTIDE SEQUENCE [LARGE SCALE GENOMIC DNA]</scope>
    <source>
        <strain evidence="8 9">KG-31</strain>
    </source>
</reference>
<dbReference type="GO" id="GO:0032259">
    <property type="term" value="P:methylation"/>
    <property type="evidence" value="ECO:0007669"/>
    <property type="project" value="UniProtKB-KW"/>
</dbReference>
<protein>
    <recommendedName>
        <fullName evidence="6">Cobalt-precorrin-2 C(20)-methyltransferase</fullName>
        <ecNumber evidence="6">2.1.1.151</ecNumber>
    </recommendedName>
</protein>
<dbReference type="GO" id="GO:0030788">
    <property type="term" value="F:precorrin-2 C20-methyltransferase activity"/>
    <property type="evidence" value="ECO:0007669"/>
    <property type="project" value="InterPro"/>
</dbReference>
<dbReference type="InterPro" id="IPR035996">
    <property type="entry name" value="4pyrrol_Methylase_sf"/>
</dbReference>
<dbReference type="RefSeq" id="WP_148730562.1">
    <property type="nucleotide sequence ID" value="NZ_JADRGE010000009.1"/>
</dbReference>
<dbReference type="GO" id="GO:0043781">
    <property type="term" value="F:cobalt-factor II C20-methyltransferase activity"/>
    <property type="evidence" value="ECO:0007669"/>
    <property type="project" value="UniProtKB-EC"/>
</dbReference>
<evidence type="ECO:0000256" key="2">
    <source>
        <dbReference type="ARBA" id="ARBA00022573"/>
    </source>
</evidence>
<gene>
    <name evidence="8" type="ORF">FNJ60_09205</name>
</gene>
<comment type="caution">
    <text evidence="8">The sequence shown here is derived from an EMBL/GenBank/DDBJ whole genome shotgun (WGS) entry which is preliminary data.</text>
</comment>
<dbReference type="PANTHER" id="PTHR43467:SF2">
    <property type="entry name" value="COBALT-PRECORRIN-2 C(20)-METHYLTRANSFERASE"/>
    <property type="match status" value="1"/>
</dbReference>
<dbReference type="Gene3D" id="3.40.1010.10">
    <property type="entry name" value="Cobalt-precorrin-4 Transmethylase, Domain 1"/>
    <property type="match status" value="1"/>
</dbReference>
<evidence type="ECO:0000313" key="8">
    <source>
        <dbReference type="EMBL" id="TYK33156.1"/>
    </source>
</evidence>
<dbReference type="InterPro" id="IPR000878">
    <property type="entry name" value="4pyrrol_Mease"/>
</dbReference>
<dbReference type="Gene3D" id="3.30.950.10">
    <property type="entry name" value="Methyltransferase, Cobalt-precorrin-4 Transmethylase, Domain 2"/>
    <property type="match status" value="1"/>
</dbReference>
<evidence type="ECO:0000256" key="5">
    <source>
        <dbReference type="ARBA" id="ARBA00022691"/>
    </source>
</evidence>
<comment type="similarity">
    <text evidence="6">Belongs to the precorrin methyltransferase family.</text>
</comment>
<organism evidence="8 9">
    <name type="scientific">Bacteroides pyogenes</name>
    <dbReference type="NCBI Taxonomy" id="310300"/>
    <lineage>
        <taxon>Bacteria</taxon>
        <taxon>Pseudomonadati</taxon>
        <taxon>Bacteroidota</taxon>
        <taxon>Bacteroidia</taxon>
        <taxon>Bacteroidales</taxon>
        <taxon>Bacteroidaceae</taxon>
        <taxon>Bacteroides</taxon>
    </lineage>
</organism>
<dbReference type="Proteomes" id="UP000324383">
    <property type="component" value="Unassembled WGS sequence"/>
</dbReference>
<evidence type="ECO:0000313" key="9">
    <source>
        <dbReference type="Proteomes" id="UP000324383"/>
    </source>
</evidence>
<evidence type="ECO:0000259" key="7">
    <source>
        <dbReference type="Pfam" id="PF00590"/>
    </source>
</evidence>
<dbReference type="EMBL" id="VKLW01000019">
    <property type="protein sequence ID" value="TYK33156.1"/>
    <property type="molecule type" value="Genomic_DNA"/>
</dbReference>
<dbReference type="InterPro" id="IPR014777">
    <property type="entry name" value="4pyrrole_Mease_sub1"/>
</dbReference>
<keyword evidence="9" id="KW-1185">Reference proteome</keyword>
<proteinExistence type="inferred from homology"/>
<keyword evidence="4 8" id="KW-0808">Transferase</keyword>
<feature type="domain" description="Tetrapyrrole methylase" evidence="7">
    <location>
        <begin position="6"/>
        <end position="207"/>
    </location>
</feature>
<dbReference type="GO" id="GO:0009236">
    <property type="term" value="P:cobalamin biosynthetic process"/>
    <property type="evidence" value="ECO:0007669"/>
    <property type="project" value="UniProtKB-UniRule"/>
</dbReference>
<dbReference type="CDD" id="cd11645">
    <property type="entry name" value="Precorrin_2_C20_MT"/>
    <property type="match status" value="1"/>
</dbReference>
<evidence type="ECO:0000256" key="1">
    <source>
        <dbReference type="ARBA" id="ARBA00004953"/>
    </source>
</evidence>
<dbReference type="SUPFAM" id="SSF53790">
    <property type="entry name" value="Tetrapyrrole methylase"/>
    <property type="match status" value="1"/>
</dbReference>
<evidence type="ECO:0000256" key="6">
    <source>
        <dbReference type="PIRNR" id="PIRNR036427"/>
    </source>
</evidence>
<keyword evidence="2" id="KW-0169">Cobalamin biosynthesis</keyword>
<dbReference type="InterPro" id="IPR012382">
    <property type="entry name" value="CobI/CbiL"/>
</dbReference>
<comment type="function">
    <text evidence="6">Methylates cobalt-precorrin-2 at the C-20 position to produce cobalt-precorrin-3A in the anaerobic cobalamin biosynthesis pathway.</text>
</comment>
<keyword evidence="3 8" id="KW-0489">Methyltransferase</keyword>
<evidence type="ECO:0000256" key="3">
    <source>
        <dbReference type="ARBA" id="ARBA00022603"/>
    </source>
</evidence>
<name>A0A5D3EC22_9BACE</name>
<dbReference type="Pfam" id="PF00590">
    <property type="entry name" value="TP_methylase"/>
    <property type="match status" value="1"/>
</dbReference>
<keyword evidence="5" id="KW-0949">S-adenosyl-L-methionine</keyword>
<sequence length="230" mass="25532">MTHRSVYIVSLGPGDPGLIALHGADVLRRADIVFCPETKAGSRSADFLKKLGVNESRIRCYQLPMNKERAQAYAAYDRLFEEVVSRYSQGECVAVVAEGDAGFYSSTRYLSGKLKNAAIPVVRIAGIPAFIAAAASVGLPLTEQEERLTVYPGRIDAEMLRRVESGGEVAVVMKLSQCEPELKRLLRSGENSMWHYFENVGSHEEFYTCDKEQIAKRAFPYFSLLIIKSV</sequence>
<accession>A0A5D3EC22</accession>
<evidence type="ECO:0000256" key="4">
    <source>
        <dbReference type="ARBA" id="ARBA00022679"/>
    </source>
</evidence>
<comment type="pathway">
    <text evidence="1">Cofactor biosynthesis; adenosylcobalamin biosynthesis.</text>
</comment>
<comment type="catalytic activity">
    <reaction evidence="6">
        <text>Co-precorrin-2 + S-adenosyl-L-methionine = Co-precorrin-3 + S-adenosyl-L-homocysteine + H(+)</text>
        <dbReference type="Rhea" id="RHEA:17997"/>
        <dbReference type="ChEBI" id="CHEBI:15378"/>
        <dbReference type="ChEBI" id="CHEBI:57856"/>
        <dbReference type="ChEBI" id="CHEBI:59789"/>
        <dbReference type="ChEBI" id="CHEBI:60053"/>
        <dbReference type="ChEBI" id="CHEBI:60060"/>
        <dbReference type="EC" id="2.1.1.151"/>
    </reaction>
</comment>
<comment type="subunit">
    <text evidence="6">Homodimer.</text>
</comment>
<dbReference type="PANTHER" id="PTHR43467">
    <property type="entry name" value="COBALT-PRECORRIN-2 C(20)-METHYLTRANSFERASE"/>
    <property type="match status" value="1"/>
</dbReference>
<dbReference type="EC" id="2.1.1.151" evidence="6"/>
<dbReference type="PIRSF" id="PIRSF036427">
    <property type="entry name" value="Precrrn-2_mtase"/>
    <property type="match status" value="1"/>
</dbReference>
<dbReference type="InterPro" id="IPR014776">
    <property type="entry name" value="4pyrrole_Mease_sub2"/>
</dbReference>
<dbReference type="AlphaFoldDB" id="A0A5D3EC22"/>